<reference evidence="2 3" key="1">
    <citation type="submission" date="2006-02" db="EMBL/GenBank/DDBJ databases">
        <authorList>
            <person name="Pinhassi J."/>
            <person name="Pedros-Alio C."/>
            <person name="Ferriera S."/>
            <person name="Johnson J."/>
            <person name="Kravitz S."/>
            <person name="Halpern A."/>
            <person name="Remington K."/>
            <person name="Beeson K."/>
            <person name="Tran B."/>
            <person name="Rogers Y.-H."/>
            <person name="Friedman R."/>
            <person name="Venter J.C."/>
        </authorList>
    </citation>
    <scope>NUCLEOTIDE SEQUENCE [LARGE SCALE GENOMIC DNA]</scope>
    <source>
        <strain evidence="2 3">MED297</strain>
    </source>
</reference>
<dbReference type="RefSeq" id="WP_008044643.1">
    <property type="nucleotide sequence ID" value="NZ_CH724151.1"/>
</dbReference>
<accession>A4B966</accession>
<gene>
    <name evidence="2" type="ORF">MED297_19807</name>
</gene>
<dbReference type="STRING" id="314283.MED297_19807"/>
<comment type="caution">
    <text evidence="2">The sequence shown here is derived from an EMBL/GenBank/DDBJ whole genome shotgun (WGS) entry which is preliminary data.</text>
</comment>
<evidence type="ECO:0000313" key="3">
    <source>
        <dbReference type="Proteomes" id="UP000005953"/>
    </source>
</evidence>
<keyword evidence="3" id="KW-1185">Reference proteome</keyword>
<organism evidence="2 3">
    <name type="scientific">Reinekea blandensis MED297</name>
    <dbReference type="NCBI Taxonomy" id="314283"/>
    <lineage>
        <taxon>Bacteria</taxon>
        <taxon>Pseudomonadati</taxon>
        <taxon>Pseudomonadota</taxon>
        <taxon>Gammaproteobacteria</taxon>
        <taxon>Oceanospirillales</taxon>
        <taxon>Saccharospirillaceae</taxon>
        <taxon>Reinekea</taxon>
    </lineage>
</organism>
<dbReference type="AlphaFoldDB" id="A4B966"/>
<sequence length="223" mass="25728">MIRVLLTTMIAMFLMTSCESSDSMVLRDPMFDEHAEKRMPLLLANDRQSEDVDLVLLGDSHFEFMDIEQLPVPAINLGIRGDTVYAIRQRMSDYQTVRQADIIALSLGTNNVAQNVSNRTTVKQIQELTDQYPEKTFLLALLNPLSRDKGFKGFNEELLDLNRRLQKVYADSEHVRLVPPMAPMESSSFYLNSEFYQDDGIHFSPYGYQQWLTQWQPAFESVF</sequence>
<evidence type="ECO:0000259" key="1">
    <source>
        <dbReference type="Pfam" id="PF13472"/>
    </source>
</evidence>
<dbReference type="Proteomes" id="UP000005953">
    <property type="component" value="Unassembled WGS sequence"/>
</dbReference>
<dbReference type="PROSITE" id="PS51257">
    <property type="entry name" value="PROKAR_LIPOPROTEIN"/>
    <property type="match status" value="1"/>
</dbReference>
<dbReference type="Pfam" id="PF13472">
    <property type="entry name" value="Lipase_GDSL_2"/>
    <property type="match status" value="1"/>
</dbReference>
<dbReference type="GO" id="GO:0016788">
    <property type="term" value="F:hydrolase activity, acting on ester bonds"/>
    <property type="evidence" value="ECO:0007669"/>
    <property type="project" value="UniProtKB-ARBA"/>
</dbReference>
<evidence type="ECO:0000313" key="2">
    <source>
        <dbReference type="EMBL" id="EAR11167.1"/>
    </source>
</evidence>
<dbReference type="InterPro" id="IPR036514">
    <property type="entry name" value="SGNH_hydro_sf"/>
</dbReference>
<dbReference type="SUPFAM" id="SSF52266">
    <property type="entry name" value="SGNH hydrolase"/>
    <property type="match status" value="1"/>
</dbReference>
<protein>
    <recommendedName>
        <fullName evidence="1">SGNH hydrolase-type esterase domain-containing protein</fullName>
    </recommendedName>
</protein>
<dbReference type="HOGENOM" id="CLU_1239319_0_0_6"/>
<feature type="domain" description="SGNH hydrolase-type esterase" evidence="1">
    <location>
        <begin position="69"/>
        <end position="209"/>
    </location>
</feature>
<dbReference type="Gene3D" id="3.40.50.1110">
    <property type="entry name" value="SGNH hydrolase"/>
    <property type="match status" value="1"/>
</dbReference>
<name>A4B966_9GAMM</name>
<dbReference type="InterPro" id="IPR013830">
    <property type="entry name" value="SGNH_hydro"/>
</dbReference>
<dbReference type="EMBL" id="AAOE01000001">
    <property type="protein sequence ID" value="EAR11167.1"/>
    <property type="molecule type" value="Genomic_DNA"/>
</dbReference>
<dbReference type="OrthoDB" id="9790057at2"/>
<proteinExistence type="predicted"/>